<dbReference type="Proteomes" id="UP000799092">
    <property type="component" value="Unassembled WGS sequence"/>
</dbReference>
<dbReference type="RefSeq" id="WP_153735986.1">
    <property type="nucleotide sequence ID" value="NZ_WJNG01000005.1"/>
</dbReference>
<comment type="caution">
    <text evidence="1">The sequence shown here is derived from an EMBL/GenBank/DDBJ whole genome shotgun (WGS) entry which is preliminary data.</text>
</comment>
<organism evidence="1 2">
    <name type="scientific">Aquibacillus halophilus</name>
    <dbReference type="NCBI Taxonomy" id="930132"/>
    <lineage>
        <taxon>Bacteria</taxon>
        <taxon>Bacillati</taxon>
        <taxon>Bacillota</taxon>
        <taxon>Bacilli</taxon>
        <taxon>Bacillales</taxon>
        <taxon>Bacillaceae</taxon>
        <taxon>Aquibacillus</taxon>
    </lineage>
</organism>
<proteinExistence type="predicted"/>
<dbReference type="InterPro" id="IPR010994">
    <property type="entry name" value="RuvA_2-like"/>
</dbReference>
<protein>
    <submittedName>
        <fullName evidence="1">TIGR00375 family protein</fullName>
    </submittedName>
</protein>
<sequence>MFNKPVKITGSKALTLTNILQESSRNKGIDIVGVIDSHAPAVLMEIEELIVSGSATELTDGGIQFENVTLILGSEIEVYDQTCRGPIHVLCYMPNLSSMKKFSKWLSTKMKNINLSSQRYYGTGKELQVKVKELNGLFIPAHVFTPYKSLYGKGVNQSLTEVFDETQIDAIELGLSSDTIMADQISELHNYTFVTNSDAHSLAKIAREYQEIRMKEPTFKELSWALHQIHAREIKSNYGMNPLLGKYHNSVCRKCLNPNKGEDRCEICGSVKVTKGVADRISELRDNFNPLQRERPPYIYQVPLEYIPSLGPKTFEKLLNYFGTEMKIIHKVPEHELDKVAGPKITNIIIKMRAGELRFQIGGGGRYGKLL</sequence>
<dbReference type="PANTHER" id="PTHR40084:SF1">
    <property type="entry name" value="PHOSPHOTRANSFERASE"/>
    <property type="match status" value="1"/>
</dbReference>
<keyword evidence="2" id="KW-1185">Reference proteome</keyword>
<accession>A0A6A8DHF1</accession>
<gene>
    <name evidence="1" type="ORF">GH741_06485</name>
</gene>
<dbReference type="Gene3D" id="1.10.150.20">
    <property type="entry name" value="5' to 3' exonuclease, C-terminal subdomain"/>
    <property type="match status" value="1"/>
</dbReference>
<reference evidence="1" key="1">
    <citation type="submission" date="2019-11" db="EMBL/GenBank/DDBJ databases">
        <authorList>
            <person name="Li J."/>
        </authorList>
    </citation>
    <scope>NUCLEOTIDE SEQUENCE</scope>
    <source>
        <strain evidence="1">B6B</strain>
    </source>
</reference>
<dbReference type="OrthoDB" id="9810135at2"/>
<dbReference type="SUPFAM" id="SSF89550">
    <property type="entry name" value="PHP domain-like"/>
    <property type="match status" value="1"/>
</dbReference>
<dbReference type="SUPFAM" id="SSF47781">
    <property type="entry name" value="RuvA domain 2-like"/>
    <property type="match status" value="1"/>
</dbReference>
<dbReference type="PANTHER" id="PTHR40084">
    <property type="entry name" value="PHOSPHOHYDROLASE, PHP FAMILY"/>
    <property type="match status" value="1"/>
</dbReference>
<dbReference type="InterPro" id="IPR016195">
    <property type="entry name" value="Pol/histidinol_Pase-like"/>
</dbReference>
<dbReference type="EMBL" id="WJNG01000005">
    <property type="protein sequence ID" value="MRH42327.1"/>
    <property type="molecule type" value="Genomic_DNA"/>
</dbReference>
<evidence type="ECO:0000313" key="2">
    <source>
        <dbReference type="Proteomes" id="UP000799092"/>
    </source>
</evidence>
<dbReference type="CDD" id="cd19067">
    <property type="entry name" value="PfuEndoQ-like"/>
    <property type="match status" value="1"/>
</dbReference>
<name>A0A6A8DHF1_9BACI</name>
<dbReference type="Gene3D" id="3.20.20.140">
    <property type="entry name" value="Metal-dependent hydrolases"/>
    <property type="match status" value="1"/>
</dbReference>
<dbReference type="AlphaFoldDB" id="A0A6A8DHF1"/>
<evidence type="ECO:0000313" key="1">
    <source>
        <dbReference type="EMBL" id="MRH42327.1"/>
    </source>
</evidence>